<dbReference type="NCBIfam" id="NF001099">
    <property type="entry name" value="PRK00132.1"/>
    <property type="match status" value="1"/>
</dbReference>
<dbReference type="AlphaFoldDB" id="A0A7Y9DY45"/>
<dbReference type="InterPro" id="IPR020568">
    <property type="entry name" value="Ribosomal_Su5_D2-typ_SF"/>
</dbReference>
<dbReference type="GO" id="GO:0003735">
    <property type="term" value="F:structural constituent of ribosome"/>
    <property type="evidence" value="ECO:0007669"/>
    <property type="project" value="InterPro"/>
</dbReference>
<dbReference type="GO" id="GO:0005737">
    <property type="term" value="C:cytoplasm"/>
    <property type="evidence" value="ECO:0007669"/>
    <property type="project" value="UniProtKB-ARBA"/>
</dbReference>
<gene>
    <name evidence="5" type="primary">rpsI</name>
    <name evidence="8" type="ORF">BJ983_003785</name>
</gene>
<dbReference type="SUPFAM" id="SSF54211">
    <property type="entry name" value="Ribosomal protein S5 domain 2-like"/>
    <property type="match status" value="1"/>
</dbReference>
<evidence type="ECO:0000256" key="3">
    <source>
        <dbReference type="ARBA" id="ARBA00023274"/>
    </source>
</evidence>
<dbReference type="EMBL" id="JACCBN010000001">
    <property type="protein sequence ID" value="NYD37683.1"/>
    <property type="molecule type" value="Genomic_DNA"/>
</dbReference>
<organism evidence="8 9">
    <name type="scientific">Actinomycetospora corticicola</name>
    <dbReference type="NCBI Taxonomy" id="663602"/>
    <lineage>
        <taxon>Bacteria</taxon>
        <taxon>Bacillati</taxon>
        <taxon>Actinomycetota</taxon>
        <taxon>Actinomycetes</taxon>
        <taxon>Pseudonocardiales</taxon>
        <taxon>Pseudonocardiaceae</taxon>
        <taxon>Actinomycetospora</taxon>
    </lineage>
</organism>
<dbReference type="InterPro" id="IPR023035">
    <property type="entry name" value="Ribosomal_uS9_bac/plastid"/>
</dbReference>
<dbReference type="GO" id="GO:0003723">
    <property type="term" value="F:RNA binding"/>
    <property type="evidence" value="ECO:0007669"/>
    <property type="project" value="TreeGrafter"/>
</dbReference>
<comment type="caution">
    <text evidence="8">The sequence shown here is derived from an EMBL/GenBank/DDBJ whole genome shotgun (WGS) entry which is preliminary data.</text>
</comment>
<protein>
    <recommendedName>
        <fullName evidence="4 5">Small ribosomal subunit protein uS9</fullName>
    </recommendedName>
</protein>
<dbReference type="HAMAP" id="MF_00532_B">
    <property type="entry name" value="Ribosomal_uS9_B"/>
    <property type="match status" value="1"/>
</dbReference>
<feature type="compositionally biased region" description="Acidic residues" evidence="7">
    <location>
        <begin position="1"/>
        <end position="16"/>
    </location>
</feature>
<evidence type="ECO:0000256" key="4">
    <source>
        <dbReference type="ARBA" id="ARBA00035259"/>
    </source>
</evidence>
<evidence type="ECO:0000256" key="6">
    <source>
        <dbReference type="RuleBase" id="RU003815"/>
    </source>
</evidence>
<reference evidence="8 9" key="1">
    <citation type="submission" date="2020-07" db="EMBL/GenBank/DDBJ databases">
        <title>Sequencing the genomes of 1000 actinobacteria strains.</title>
        <authorList>
            <person name="Klenk H.-P."/>
        </authorList>
    </citation>
    <scope>NUCLEOTIDE SEQUENCE [LARGE SCALE GENOMIC DNA]</scope>
    <source>
        <strain evidence="8 9">DSM 45772</strain>
    </source>
</reference>
<evidence type="ECO:0000313" key="9">
    <source>
        <dbReference type="Proteomes" id="UP000535890"/>
    </source>
</evidence>
<dbReference type="InterPro" id="IPR014721">
    <property type="entry name" value="Ribsml_uS5_D2-typ_fold_subgr"/>
</dbReference>
<accession>A0A7Y9DY45</accession>
<dbReference type="GO" id="GO:0015935">
    <property type="term" value="C:small ribosomal subunit"/>
    <property type="evidence" value="ECO:0007669"/>
    <property type="project" value="UniProtKB-ARBA"/>
</dbReference>
<dbReference type="FunFam" id="3.30.230.10:FF:000001">
    <property type="entry name" value="30S ribosomal protein S9"/>
    <property type="match status" value="1"/>
</dbReference>
<dbReference type="Proteomes" id="UP000535890">
    <property type="component" value="Unassembled WGS sequence"/>
</dbReference>
<dbReference type="InterPro" id="IPR020574">
    <property type="entry name" value="Ribosomal_uS9_CS"/>
</dbReference>
<sequence>MTTPDDNVENETDFEVTSEAPEGGQSLAEAADLDSGDFAGSETDDELGAEVFGDAPAPVFASLDRPIQTVGRRKKAVVRIRLVPGSGKLTMNGKAFDEYFPNKVHQQLIREPLVDTERTEQFDIYARLHGGGTSGQAGALRLAIARALIIVDPEDRPGLKKSGFLTRDARATERKKYGLKKARKAPQYSKR</sequence>
<evidence type="ECO:0000256" key="1">
    <source>
        <dbReference type="ARBA" id="ARBA00005251"/>
    </source>
</evidence>
<dbReference type="Pfam" id="PF00380">
    <property type="entry name" value="Ribosomal_S9"/>
    <property type="match status" value="1"/>
</dbReference>
<name>A0A7Y9DY45_9PSEU</name>
<keyword evidence="9" id="KW-1185">Reference proteome</keyword>
<keyword evidence="2 5" id="KW-0689">Ribosomal protein</keyword>
<keyword evidence="3 5" id="KW-0687">Ribonucleoprotein</keyword>
<dbReference type="PROSITE" id="PS00360">
    <property type="entry name" value="RIBOSOMAL_S9"/>
    <property type="match status" value="1"/>
</dbReference>
<dbReference type="PANTHER" id="PTHR21569">
    <property type="entry name" value="RIBOSOMAL PROTEIN S9"/>
    <property type="match status" value="1"/>
</dbReference>
<dbReference type="Gene3D" id="3.30.230.10">
    <property type="match status" value="1"/>
</dbReference>
<dbReference type="InterPro" id="IPR000754">
    <property type="entry name" value="Ribosomal_uS9"/>
</dbReference>
<dbReference type="GO" id="GO:0006412">
    <property type="term" value="P:translation"/>
    <property type="evidence" value="ECO:0007669"/>
    <property type="project" value="UniProtKB-UniRule"/>
</dbReference>
<evidence type="ECO:0000313" key="8">
    <source>
        <dbReference type="EMBL" id="NYD37683.1"/>
    </source>
</evidence>
<dbReference type="RefSeq" id="WP_343054253.1">
    <property type="nucleotide sequence ID" value="NZ_BAABHP010000025.1"/>
</dbReference>
<evidence type="ECO:0000256" key="7">
    <source>
        <dbReference type="SAM" id="MobiDB-lite"/>
    </source>
</evidence>
<proteinExistence type="inferred from homology"/>
<comment type="similarity">
    <text evidence="1 5 6">Belongs to the universal ribosomal protein uS9 family.</text>
</comment>
<dbReference type="PANTHER" id="PTHR21569:SF1">
    <property type="entry name" value="SMALL RIBOSOMAL SUBUNIT PROTEIN US9M"/>
    <property type="match status" value="1"/>
</dbReference>
<feature type="region of interest" description="Disordered" evidence="7">
    <location>
        <begin position="1"/>
        <end position="46"/>
    </location>
</feature>
<evidence type="ECO:0000256" key="2">
    <source>
        <dbReference type="ARBA" id="ARBA00022980"/>
    </source>
</evidence>
<evidence type="ECO:0000256" key="5">
    <source>
        <dbReference type="HAMAP-Rule" id="MF_00532"/>
    </source>
</evidence>